<keyword evidence="1" id="KW-0732">Signal</keyword>
<dbReference type="eggNOG" id="COG2831">
    <property type="taxonomic scope" value="Bacteria"/>
</dbReference>
<proteinExistence type="predicted"/>
<dbReference type="InterPro" id="IPR011889">
    <property type="entry name" value="Liste_lipo_26"/>
</dbReference>
<reference evidence="2" key="1">
    <citation type="submission" date="2009-01" db="EMBL/GenBank/DDBJ databases">
        <title>Complete sequence of chromosome of Francisella philomiragia subsp. philomiragia ATCC 25017.</title>
        <authorList>
            <consortium name="US DOE Joint Genome Institute"/>
            <person name="Copeland A."/>
            <person name="Lucas S."/>
            <person name="Lapidus A."/>
            <person name="Barry K."/>
            <person name="Detter J.C."/>
            <person name="Glavina del Rio T."/>
            <person name="Hammon N."/>
            <person name="Israni S."/>
            <person name="Dalin E."/>
            <person name="Tice H."/>
            <person name="Pitluck S."/>
            <person name="Chain P."/>
            <person name="Malfatti S."/>
            <person name="Shin M."/>
            <person name="Vergez L."/>
            <person name="Schmutz J."/>
            <person name="Larimer F."/>
            <person name="Land M."/>
            <person name="Hauser L."/>
            <person name="Richardson P."/>
        </authorList>
    </citation>
    <scope>NUCLEOTIDE SEQUENCE</scope>
    <source>
        <strain evidence="2">ATCC 25017</strain>
    </source>
</reference>
<name>B0TXT0_FRAP2</name>
<dbReference type="InterPro" id="IPR005046">
    <property type="entry name" value="DUF285"/>
</dbReference>
<dbReference type="NCBIfam" id="TIGR02167">
    <property type="entry name" value="Liste_lipo_26"/>
    <property type="match status" value="2"/>
</dbReference>
<protein>
    <recommendedName>
        <fullName evidence="3">BspA family leucine-rich repeat surface protein</fullName>
    </recommendedName>
</protein>
<sequence>MKFSKVLSYFFAVSSVASLTSCQSIKDAYQTYYQNTGSSDITSKSTYTCSEYEVGSVIKNGFGNSQTLVVGNISIRDGYVTNLLTKNIPFNYENYNINHVCTSHVTDMSYLFDGSEEIKANITDFDTSKVNNMSYMFANARNFNQPIGNWNTSKVENMDHMFYRARSFNQPIGNWNVFNVKNMDYMFAGAYRFNQPINGWNVLNVLDYSNFISATSALNPQYKPKFVVYDFSIGLKK</sequence>
<feature type="chain" id="PRO_5002756248" description="BspA family leucine-rich repeat surface protein" evidence="1">
    <location>
        <begin position="18"/>
        <end position="237"/>
    </location>
</feature>
<gene>
    <name evidence="2" type="ordered locus">Fphi_0029</name>
</gene>
<dbReference type="AlphaFoldDB" id="B0TXT0"/>
<evidence type="ECO:0000256" key="1">
    <source>
        <dbReference type="SAM" id="SignalP"/>
    </source>
</evidence>
<dbReference type="EMBL" id="CP000937">
    <property type="protein sequence ID" value="ABZ86249.1"/>
    <property type="molecule type" value="Genomic_DNA"/>
</dbReference>
<evidence type="ECO:0008006" key="3">
    <source>
        <dbReference type="Google" id="ProtNLM"/>
    </source>
</evidence>
<dbReference type="HOGENOM" id="CLU_1169304_0_0_6"/>
<evidence type="ECO:0000313" key="2">
    <source>
        <dbReference type="EMBL" id="ABZ86249.1"/>
    </source>
</evidence>
<dbReference type="Pfam" id="PF03382">
    <property type="entry name" value="DUF285"/>
    <property type="match status" value="1"/>
</dbReference>
<feature type="signal peptide" evidence="1">
    <location>
        <begin position="1"/>
        <end position="17"/>
    </location>
</feature>
<organism evidence="2">
    <name type="scientific">Francisella philomiragia subsp. philomiragia (strain ATCC 25017 / CCUG 19701 / FSC 153 / O#319-036)</name>
    <dbReference type="NCBI Taxonomy" id="484022"/>
    <lineage>
        <taxon>Bacteria</taxon>
        <taxon>Pseudomonadati</taxon>
        <taxon>Pseudomonadota</taxon>
        <taxon>Gammaproteobacteria</taxon>
        <taxon>Thiotrichales</taxon>
        <taxon>Francisellaceae</taxon>
        <taxon>Francisella</taxon>
    </lineage>
</organism>
<dbReference type="PROSITE" id="PS51257">
    <property type="entry name" value="PROKAR_LIPOPROTEIN"/>
    <property type="match status" value="1"/>
</dbReference>
<dbReference type="KEGG" id="fph:Fphi_0029"/>
<accession>B0TXT0</accession>